<dbReference type="AlphaFoldDB" id="Q4C720"/>
<dbReference type="Proteomes" id="UP000003922">
    <property type="component" value="Unassembled WGS sequence"/>
</dbReference>
<keyword evidence="8" id="KW-1185">Reference proteome</keyword>
<dbReference type="GO" id="GO:0016020">
    <property type="term" value="C:membrane"/>
    <property type="evidence" value="ECO:0007669"/>
    <property type="project" value="UniProtKB-SubCell"/>
</dbReference>
<dbReference type="Pfam" id="PF03073">
    <property type="entry name" value="TspO_MBR"/>
    <property type="match status" value="1"/>
</dbReference>
<dbReference type="Gene3D" id="1.20.1260.100">
    <property type="entry name" value="TspO/MBR protein"/>
    <property type="match status" value="1"/>
</dbReference>
<feature type="transmembrane region" description="Helical" evidence="6">
    <location>
        <begin position="120"/>
        <end position="141"/>
    </location>
</feature>
<dbReference type="InterPro" id="IPR038330">
    <property type="entry name" value="TspO/MBR-related_sf"/>
</dbReference>
<dbReference type="OrthoDB" id="529610at2"/>
<evidence type="ECO:0000313" key="8">
    <source>
        <dbReference type="Proteomes" id="UP000003922"/>
    </source>
</evidence>
<comment type="subcellular location">
    <subcellularLocation>
        <location evidence="1">Membrane</location>
        <topology evidence="1">Multi-pass membrane protein</topology>
    </subcellularLocation>
</comment>
<proteinExistence type="inferred from homology"/>
<evidence type="ECO:0000256" key="6">
    <source>
        <dbReference type="SAM" id="Phobius"/>
    </source>
</evidence>
<dbReference type="RefSeq" id="WP_007304436.1">
    <property type="nucleotide sequence ID" value="NZ_AADV02000003.1"/>
</dbReference>
<dbReference type="CDD" id="cd15904">
    <property type="entry name" value="TSPO_MBR"/>
    <property type="match status" value="1"/>
</dbReference>
<feature type="transmembrane region" description="Helical" evidence="6">
    <location>
        <begin position="67"/>
        <end position="90"/>
    </location>
</feature>
<evidence type="ECO:0000256" key="1">
    <source>
        <dbReference type="ARBA" id="ARBA00004141"/>
    </source>
</evidence>
<comment type="caution">
    <text evidence="7">The sequence shown here is derived from an EMBL/GenBank/DDBJ whole genome shotgun (WGS) entry which is preliminary data.</text>
</comment>
<name>Q4C720_CROWT</name>
<feature type="transmembrane region" description="Helical" evidence="6">
    <location>
        <begin position="39"/>
        <end position="60"/>
    </location>
</feature>
<feature type="transmembrane region" description="Helical" evidence="6">
    <location>
        <begin position="178"/>
        <end position="198"/>
    </location>
</feature>
<protein>
    <submittedName>
        <fullName evidence="7">TspO/MBR-related protein</fullName>
    </submittedName>
</protein>
<evidence type="ECO:0000256" key="3">
    <source>
        <dbReference type="ARBA" id="ARBA00022692"/>
    </source>
</evidence>
<dbReference type="GO" id="GO:0033013">
    <property type="term" value="P:tetrapyrrole metabolic process"/>
    <property type="evidence" value="ECO:0007669"/>
    <property type="project" value="UniProtKB-ARBA"/>
</dbReference>
<keyword evidence="4 6" id="KW-1133">Transmembrane helix</keyword>
<dbReference type="PANTHER" id="PTHR10057:SF0">
    <property type="entry name" value="TRANSLOCATOR PROTEIN"/>
    <property type="match status" value="1"/>
</dbReference>
<comment type="similarity">
    <text evidence="2">Belongs to the TspO/BZRP family.</text>
</comment>
<dbReference type="EMBL" id="AADV02000003">
    <property type="protein sequence ID" value="EAM51798.1"/>
    <property type="molecule type" value="Genomic_DNA"/>
</dbReference>
<accession>Q4C720</accession>
<organism evidence="7 8">
    <name type="scientific">Crocosphaera watsonii WH 8501</name>
    <dbReference type="NCBI Taxonomy" id="165597"/>
    <lineage>
        <taxon>Bacteria</taxon>
        <taxon>Bacillati</taxon>
        <taxon>Cyanobacteriota</taxon>
        <taxon>Cyanophyceae</taxon>
        <taxon>Oscillatoriophycideae</taxon>
        <taxon>Chroococcales</taxon>
        <taxon>Aphanothecaceae</taxon>
        <taxon>Crocosphaera</taxon>
    </lineage>
</organism>
<dbReference type="InterPro" id="IPR004307">
    <property type="entry name" value="TspO_MBR"/>
</dbReference>
<reference evidence="7" key="1">
    <citation type="submission" date="2004-02" db="EMBL/GenBank/DDBJ databases">
        <authorList>
            <consortium name="DOE Joint Genome Institute"/>
        </authorList>
    </citation>
    <scope>NUCLEOTIDE SEQUENCE [LARGE SCALE GENOMIC DNA]</scope>
    <source>
        <strain evidence="7">WH 8501</strain>
    </source>
</reference>
<reference evidence="7" key="3">
    <citation type="submission" date="2016-12" db="EMBL/GenBank/DDBJ databases">
        <title>Annotation of the draft genome assembly of Crocosphaera watsonii WH 8501.</title>
        <authorList>
            <consortium name="US DOE Joint Genome Institute (JGI-ORNL)"/>
            <person name="Larimer F."/>
            <person name="Land M."/>
        </authorList>
    </citation>
    <scope>NUCLEOTIDE SEQUENCE</scope>
    <source>
        <strain evidence="7">WH 8501</strain>
    </source>
</reference>
<sequence>MSQSKPMVESIVHSVMGVKETAPSIKSLNNSQEIDGKAILTYLLGTLTQIALMVFALWATSQAYNRLLIYNIPDWSYTAIASLFLIFLTIRSRLFSPLDNTRNAGTYKEVILPNWAPPPLAFPIIWMTIGVLRMVSSLLVWQAMGENFLAFPLIIYVTHLALGDTWNTIFTVQRRFGAAVPVVIFGPWLSAIIVTVIYGQTTTLAGFLLLPSVIWITVACVLVYSIWQLNGREPFYPTKREAIES</sequence>
<reference evidence="7" key="2">
    <citation type="submission" date="2005-06" db="EMBL/GenBank/DDBJ databases">
        <title>Sequencing of the draft genome and assembly of Crocosphaera watsonii WH 8501.</title>
        <authorList>
            <consortium name="US DOE Joint Genome Institute (JGI-PGF)"/>
            <person name="Copeland A."/>
            <person name="Lucas S."/>
            <person name="Lapidus A."/>
            <person name="Barry K."/>
            <person name="Detter C."/>
            <person name="Glavina T."/>
            <person name="Hammon N."/>
            <person name="Israni S."/>
            <person name="Pitluck S."/>
            <person name="Richardson P."/>
        </authorList>
    </citation>
    <scope>NUCLEOTIDE SEQUENCE [LARGE SCALE GENOMIC DNA]</scope>
    <source>
        <strain evidence="7">WH 8501</strain>
    </source>
</reference>
<evidence type="ECO:0000256" key="4">
    <source>
        <dbReference type="ARBA" id="ARBA00022989"/>
    </source>
</evidence>
<evidence type="ECO:0000313" key="7">
    <source>
        <dbReference type="EMBL" id="EAM51798.1"/>
    </source>
</evidence>
<gene>
    <name evidence="7" type="ORF">CwatDRAFT_5178</name>
</gene>
<dbReference type="KEGG" id="cwa:CwatDRAFT_5178"/>
<dbReference type="PANTHER" id="PTHR10057">
    <property type="entry name" value="PERIPHERAL-TYPE BENZODIAZEPINE RECEPTOR"/>
    <property type="match status" value="1"/>
</dbReference>
<feature type="transmembrane region" description="Helical" evidence="6">
    <location>
        <begin position="148"/>
        <end position="166"/>
    </location>
</feature>
<keyword evidence="5 6" id="KW-0472">Membrane</keyword>
<evidence type="ECO:0000256" key="2">
    <source>
        <dbReference type="ARBA" id="ARBA00007524"/>
    </source>
</evidence>
<evidence type="ECO:0000256" key="5">
    <source>
        <dbReference type="ARBA" id="ARBA00023136"/>
    </source>
</evidence>
<keyword evidence="3 6" id="KW-0812">Transmembrane</keyword>
<feature type="transmembrane region" description="Helical" evidence="6">
    <location>
        <begin position="205"/>
        <end position="227"/>
    </location>
</feature>